<dbReference type="EMBL" id="JAXCGZ010013719">
    <property type="protein sequence ID" value="KAK7072047.1"/>
    <property type="molecule type" value="Genomic_DNA"/>
</dbReference>
<gene>
    <name evidence="1" type="ORF">SK128_020515</name>
</gene>
<comment type="caution">
    <text evidence="1">The sequence shown here is derived from an EMBL/GenBank/DDBJ whole genome shotgun (WGS) entry which is preliminary data.</text>
</comment>
<organism evidence="1 2">
    <name type="scientific">Halocaridina rubra</name>
    <name type="common">Hawaiian red shrimp</name>
    <dbReference type="NCBI Taxonomy" id="373956"/>
    <lineage>
        <taxon>Eukaryota</taxon>
        <taxon>Metazoa</taxon>
        <taxon>Ecdysozoa</taxon>
        <taxon>Arthropoda</taxon>
        <taxon>Crustacea</taxon>
        <taxon>Multicrustacea</taxon>
        <taxon>Malacostraca</taxon>
        <taxon>Eumalacostraca</taxon>
        <taxon>Eucarida</taxon>
        <taxon>Decapoda</taxon>
        <taxon>Pleocyemata</taxon>
        <taxon>Caridea</taxon>
        <taxon>Atyoidea</taxon>
        <taxon>Atyidae</taxon>
        <taxon>Halocaridina</taxon>
    </lineage>
</organism>
<protein>
    <submittedName>
        <fullName evidence="1">Uncharacterized protein</fullName>
    </submittedName>
</protein>
<keyword evidence="2" id="KW-1185">Reference proteome</keyword>
<reference evidence="1 2" key="1">
    <citation type="submission" date="2023-11" db="EMBL/GenBank/DDBJ databases">
        <title>Halocaridina rubra genome assembly.</title>
        <authorList>
            <person name="Smith C."/>
        </authorList>
    </citation>
    <scope>NUCLEOTIDE SEQUENCE [LARGE SCALE GENOMIC DNA]</scope>
    <source>
        <strain evidence="1">EP-1</strain>
        <tissue evidence="1">Whole</tissue>
    </source>
</reference>
<accession>A0AAN8WW14</accession>
<dbReference type="AlphaFoldDB" id="A0AAN8WW14"/>
<dbReference type="Proteomes" id="UP001381693">
    <property type="component" value="Unassembled WGS sequence"/>
</dbReference>
<name>A0AAN8WW14_HALRR</name>
<evidence type="ECO:0000313" key="1">
    <source>
        <dbReference type="EMBL" id="KAK7072047.1"/>
    </source>
</evidence>
<sequence>AKIPRIYTPVQGANFLRYFTEAHNTVLGAIEKGMSPREVDKVPYTQVDIAKYYKRIHTQSRHN</sequence>
<feature type="non-terminal residue" evidence="1">
    <location>
        <position position="63"/>
    </location>
</feature>
<proteinExistence type="predicted"/>
<evidence type="ECO:0000313" key="2">
    <source>
        <dbReference type="Proteomes" id="UP001381693"/>
    </source>
</evidence>
<feature type="non-terminal residue" evidence="1">
    <location>
        <position position="1"/>
    </location>
</feature>